<dbReference type="Proteomes" id="UP000326780">
    <property type="component" value="Chromosome"/>
</dbReference>
<name>A0A5Q0LZ53_VARPD</name>
<evidence type="ECO:0000313" key="2">
    <source>
        <dbReference type="Proteomes" id="UP000326780"/>
    </source>
</evidence>
<dbReference type="EMBL" id="CP045644">
    <property type="protein sequence ID" value="QFZ81877.1"/>
    <property type="molecule type" value="Genomic_DNA"/>
</dbReference>
<dbReference type="AlphaFoldDB" id="A0A5Q0LZ53"/>
<accession>A0A5Q0LZ53</accession>
<evidence type="ECO:0000313" key="1">
    <source>
        <dbReference type="EMBL" id="QFZ81877.1"/>
    </source>
</evidence>
<gene>
    <name evidence="1" type="ORF">GFK26_03370</name>
</gene>
<proteinExistence type="predicted"/>
<protein>
    <submittedName>
        <fullName evidence="1">Uncharacterized protein</fullName>
    </submittedName>
</protein>
<organism evidence="1 2">
    <name type="scientific">Variovorax paradoxus</name>
    <dbReference type="NCBI Taxonomy" id="34073"/>
    <lineage>
        <taxon>Bacteria</taxon>
        <taxon>Pseudomonadati</taxon>
        <taxon>Pseudomonadota</taxon>
        <taxon>Betaproteobacteria</taxon>
        <taxon>Burkholderiales</taxon>
        <taxon>Comamonadaceae</taxon>
        <taxon>Variovorax</taxon>
    </lineage>
</organism>
<sequence>MFKKYGLVRQIGFLLREVQGISLMLMVMVPDMKRRWRSLVLAIGRDRRPSELGGQQKHQNDE</sequence>
<dbReference type="RefSeq" id="WP_143042881.1">
    <property type="nucleotide sequence ID" value="NZ_CP045644.1"/>
</dbReference>
<reference evidence="1 2" key="1">
    <citation type="submission" date="2019-10" db="EMBL/GenBank/DDBJ databases">
        <title>Complete genome sequence of Variovorax paradoxus 5C-2.</title>
        <authorList>
            <person name="Gogoleva N.E."/>
            <person name="Balkin A.S."/>
        </authorList>
    </citation>
    <scope>NUCLEOTIDE SEQUENCE [LARGE SCALE GENOMIC DNA]</scope>
    <source>
        <strain evidence="1 2">5C-2</strain>
    </source>
</reference>